<evidence type="ECO:0000313" key="3">
    <source>
        <dbReference type="Proteomes" id="UP001611494"/>
    </source>
</evidence>
<evidence type="ECO:0000313" key="2">
    <source>
        <dbReference type="EMBL" id="MFI2232731.1"/>
    </source>
</evidence>
<feature type="signal peptide" evidence="1">
    <location>
        <begin position="1"/>
        <end position="25"/>
    </location>
</feature>
<sequence>MTARRTALALPAAAALAVGTLAATAAPAAADGGSFQTIYSLTDGPCVAQVDASVNGPGYPEHASFTVSAITFGFGSCSLPVTLNWRNLDTGETGSATQIANGPGHWMNDGRSALFRPGIGRFTATVTVGAAHTPESGSVEFTVQKYQG</sequence>
<evidence type="ECO:0000256" key="1">
    <source>
        <dbReference type="SAM" id="SignalP"/>
    </source>
</evidence>
<dbReference type="PROSITE" id="PS51318">
    <property type="entry name" value="TAT"/>
    <property type="match status" value="1"/>
</dbReference>
<proteinExistence type="predicted"/>
<keyword evidence="1" id="KW-0732">Signal</keyword>
<dbReference type="RefSeq" id="WP_039823789.1">
    <property type="nucleotide sequence ID" value="NZ_CP146079.1"/>
</dbReference>
<feature type="chain" id="PRO_5045144913" evidence="1">
    <location>
        <begin position="26"/>
        <end position="148"/>
    </location>
</feature>
<keyword evidence="3" id="KW-1185">Reference proteome</keyword>
<dbReference type="EMBL" id="JBIRYL010000009">
    <property type="protein sequence ID" value="MFI2232731.1"/>
    <property type="molecule type" value="Genomic_DNA"/>
</dbReference>
<dbReference type="InterPro" id="IPR006311">
    <property type="entry name" value="TAT_signal"/>
</dbReference>
<gene>
    <name evidence="2" type="ORF">ACH49Z_23040</name>
</gene>
<comment type="caution">
    <text evidence="2">The sequence shown here is derived from an EMBL/GenBank/DDBJ whole genome shotgun (WGS) entry which is preliminary data.</text>
</comment>
<accession>A0ABW7W2H6</accession>
<dbReference type="Proteomes" id="UP001611494">
    <property type="component" value="Unassembled WGS sequence"/>
</dbReference>
<reference evidence="2 3" key="1">
    <citation type="submission" date="2024-10" db="EMBL/GenBank/DDBJ databases">
        <title>The Natural Products Discovery Center: Release of the First 8490 Sequenced Strains for Exploring Actinobacteria Biosynthetic Diversity.</title>
        <authorList>
            <person name="Kalkreuter E."/>
            <person name="Kautsar S.A."/>
            <person name="Yang D."/>
            <person name="Bader C.D."/>
            <person name="Teijaro C.N."/>
            <person name="Fluegel L."/>
            <person name="Davis C.M."/>
            <person name="Simpson J.R."/>
            <person name="Lauterbach L."/>
            <person name="Steele A.D."/>
            <person name="Gui C."/>
            <person name="Meng S."/>
            <person name="Li G."/>
            <person name="Viehrig K."/>
            <person name="Ye F."/>
            <person name="Su P."/>
            <person name="Kiefer A.F."/>
            <person name="Nichols A."/>
            <person name="Cepeda A.J."/>
            <person name="Yan W."/>
            <person name="Fan B."/>
            <person name="Jiang Y."/>
            <person name="Adhikari A."/>
            <person name="Zheng C.-J."/>
            <person name="Schuster L."/>
            <person name="Cowan T.M."/>
            <person name="Smanski M.J."/>
            <person name="Chevrette M.G."/>
            <person name="De Carvalho L.P.S."/>
            <person name="Shen B."/>
        </authorList>
    </citation>
    <scope>NUCLEOTIDE SEQUENCE [LARGE SCALE GENOMIC DNA]</scope>
    <source>
        <strain evidence="2 3">NPDC019377</strain>
    </source>
</reference>
<protein>
    <submittedName>
        <fullName evidence="2">Uncharacterized protein</fullName>
    </submittedName>
</protein>
<organism evidence="2 3">
    <name type="scientific">Nocardia testacea</name>
    <dbReference type="NCBI Taxonomy" id="248551"/>
    <lineage>
        <taxon>Bacteria</taxon>
        <taxon>Bacillati</taxon>
        <taxon>Actinomycetota</taxon>
        <taxon>Actinomycetes</taxon>
        <taxon>Mycobacteriales</taxon>
        <taxon>Nocardiaceae</taxon>
        <taxon>Nocardia</taxon>
    </lineage>
</organism>
<name>A0ABW7W2H6_9NOCA</name>